<evidence type="ECO:0000313" key="2">
    <source>
        <dbReference type="EMBL" id="KAJ1128152.1"/>
    </source>
</evidence>
<reference evidence="2" key="1">
    <citation type="journal article" date="2022" name="bioRxiv">
        <title>Sequencing and chromosome-scale assembly of the giantPleurodeles waltlgenome.</title>
        <authorList>
            <person name="Brown T."/>
            <person name="Elewa A."/>
            <person name="Iarovenko S."/>
            <person name="Subramanian E."/>
            <person name="Araus A.J."/>
            <person name="Petzold A."/>
            <person name="Susuki M."/>
            <person name="Suzuki K.-i.T."/>
            <person name="Hayashi T."/>
            <person name="Toyoda A."/>
            <person name="Oliveira C."/>
            <person name="Osipova E."/>
            <person name="Leigh N.D."/>
            <person name="Simon A."/>
            <person name="Yun M.H."/>
        </authorList>
    </citation>
    <scope>NUCLEOTIDE SEQUENCE</scope>
    <source>
        <strain evidence="2">20211129_DDA</strain>
        <tissue evidence="2">Liver</tissue>
    </source>
</reference>
<gene>
    <name evidence="2" type="ORF">NDU88_006531</name>
</gene>
<name>A0AAV7PL98_PLEWA</name>
<evidence type="ECO:0000256" key="1">
    <source>
        <dbReference type="SAM" id="MobiDB-lite"/>
    </source>
</evidence>
<comment type="caution">
    <text evidence="2">The sequence shown here is derived from an EMBL/GenBank/DDBJ whole genome shotgun (WGS) entry which is preliminary data.</text>
</comment>
<dbReference type="EMBL" id="JANPWB010000011">
    <property type="protein sequence ID" value="KAJ1128152.1"/>
    <property type="molecule type" value="Genomic_DNA"/>
</dbReference>
<protein>
    <submittedName>
        <fullName evidence="2">Uncharacterized protein</fullName>
    </submittedName>
</protein>
<sequence>MKVPVKVFQPKLCRTDSQKKEQLLRHTESIGAEGRRRLVWSCAQTNISAVFAGFVKESRLARQNERESNKGGARKEGCRRRPKTGLEHIVPWRQLLHRNPNKRLLRVQLRVTTSCLKNVSNQRKEANYGFAQISQFEDSDAVAESDGKGFECFSSYAFIAKVIQKKCCINV</sequence>
<dbReference type="Proteomes" id="UP001066276">
    <property type="component" value="Chromosome 7"/>
</dbReference>
<feature type="region of interest" description="Disordered" evidence="1">
    <location>
        <begin position="62"/>
        <end position="81"/>
    </location>
</feature>
<keyword evidence="3" id="KW-1185">Reference proteome</keyword>
<dbReference type="AlphaFoldDB" id="A0AAV7PL98"/>
<proteinExistence type="predicted"/>
<accession>A0AAV7PL98</accession>
<organism evidence="2 3">
    <name type="scientific">Pleurodeles waltl</name>
    <name type="common">Iberian ribbed newt</name>
    <dbReference type="NCBI Taxonomy" id="8319"/>
    <lineage>
        <taxon>Eukaryota</taxon>
        <taxon>Metazoa</taxon>
        <taxon>Chordata</taxon>
        <taxon>Craniata</taxon>
        <taxon>Vertebrata</taxon>
        <taxon>Euteleostomi</taxon>
        <taxon>Amphibia</taxon>
        <taxon>Batrachia</taxon>
        <taxon>Caudata</taxon>
        <taxon>Salamandroidea</taxon>
        <taxon>Salamandridae</taxon>
        <taxon>Pleurodelinae</taxon>
        <taxon>Pleurodeles</taxon>
    </lineage>
</organism>
<feature type="compositionally biased region" description="Basic and acidic residues" evidence="1">
    <location>
        <begin position="62"/>
        <end position="76"/>
    </location>
</feature>
<evidence type="ECO:0000313" key="3">
    <source>
        <dbReference type="Proteomes" id="UP001066276"/>
    </source>
</evidence>